<dbReference type="AlphaFoldDB" id="A0A7S0ZJ21"/>
<dbReference type="EMBL" id="HBFP01010865">
    <property type="protein sequence ID" value="CAD8823419.1"/>
    <property type="molecule type" value="Transcribed_RNA"/>
</dbReference>
<sequence>MDSAFVPGALTIIPNGFSLGVSSNDNICSVLKSSFSQRTRGSRIGVSLSAVKAPEKQIVTPKRQVNDETNKGKMYRVYIIDDPFNTREYVISVLLEVVSGLTFSRAYDAMMSAHTRGQGLVVVVTQEVAEHYSSQIMNKGVLSMCVPDE</sequence>
<reference evidence="2" key="1">
    <citation type="submission" date="2021-01" db="EMBL/GenBank/DDBJ databases">
        <authorList>
            <person name="Corre E."/>
            <person name="Pelletier E."/>
            <person name="Niang G."/>
            <person name="Scheremetjew M."/>
            <person name="Finn R."/>
            <person name="Kale V."/>
            <person name="Holt S."/>
            <person name="Cochrane G."/>
            <person name="Meng A."/>
            <person name="Brown T."/>
            <person name="Cohen L."/>
        </authorList>
    </citation>
    <scope>NUCLEOTIDE SEQUENCE</scope>
    <source>
        <strain evidence="2">CCMP3278</strain>
    </source>
</reference>
<evidence type="ECO:0000259" key="1">
    <source>
        <dbReference type="Pfam" id="PF02617"/>
    </source>
</evidence>
<accession>A0A7S0ZJ21</accession>
<dbReference type="PANTHER" id="PTHR33473:SF17">
    <property type="entry name" value="ATP-DEPENDENT CLP PROTEASE ADAPTER PROTEIN CLPS1, CHLOROPLASTIC"/>
    <property type="match status" value="1"/>
</dbReference>
<dbReference type="SUPFAM" id="SSF54736">
    <property type="entry name" value="ClpS-like"/>
    <property type="match status" value="1"/>
</dbReference>
<gene>
    <name evidence="2" type="ORF">TOLI1172_LOCUS7817</name>
</gene>
<dbReference type="GO" id="GO:0030163">
    <property type="term" value="P:protein catabolic process"/>
    <property type="evidence" value="ECO:0007669"/>
    <property type="project" value="InterPro"/>
</dbReference>
<dbReference type="Pfam" id="PF02617">
    <property type="entry name" value="ClpS"/>
    <property type="match status" value="1"/>
</dbReference>
<dbReference type="InterPro" id="IPR003769">
    <property type="entry name" value="ClpS_core"/>
</dbReference>
<feature type="domain" description="Adaptor protein ClpS core" evidence="1">
    <location>
        <begin position="71"/>
        <end position="138"/>
    </location>
</feature>
<dbReference type="GO" id="GO:0006508">
    <property type="term" value="P:proteolysis"/>
    <property type="evidence" value="ECO:0007669"/>
    <property type="project" value="InterPro"/>
</dbReference>
<protein>
    <recommendedName>
        <fullName evidence="1">Adaptor protein ClpS core domain-containing protein</fullName>
    </recommendedName>
</protein>
<proteinExistence type="predicted"/>
<evidence type="ECO:0000313" key="2">
    <source>
        <dbReference type="EMBL" id="CAD8823419.1"/>
    </source>
</evidence>
<dbReference type="Gene3D" id="3.30.1390.10">
    <property type="match status" value="1"/>
</dbReference>
<dbReference type="InterPro" id="IPR022935">
    <property type="entry name" value="ClpS"/>
</dbReference>
<name>A0A7S0ZJ21_9RHOD</name>
<dbReference type="InterPro" id="IPR014719">
    <property type="entry name" value="Ribosomal_bL12_C/ClpS-like"/>
</dbReference>
<dbReference type="PANTHER" id="PTHR33473">
    <property type="entry name" value="ATP-DEPENDENT CLP PROTEASE ADAPTER PROTEIN CLPS1, CHLOROPLASTIC"/>
    <property type="match status" value="1"/>
</dbReference>
<organism evidence="2">
    <name type="scientific">Timspurckia oligopyrenoides</name>
    <dbReference type="NCBI Taxonomy" id="708627"/>
    <lineage>
        <taxon>Eukaryota</taxon>
        <taxon>Rhodophyta</taxon>
        <taxon>Bangiophyceae</taxon>
        <taxon>Porphyridiales</taxon>
        <taxon>Porphyridiaceae</taxon>
        <taxon>Timspurckia</taxon>
    </lineage>
</organism>